<feature type="signal peptide" evidence="1">
    <location>
        <begin position="1"/>
        <end position="23"/>
    </location>
</feature>
<evidence type="ECO:0000313" key="3">
    <source>
        <dbReference type="Proteomes" id="UP000196877"/>
    </source>
</evidence>
<accession>A0ABM6LH40</accession>
<proteinExistence type="predicted"/>
<dbReference type="Pfam" id="PF06207">
    <property type="entry name" value="DUF1002"/>
    <property type="match status" value="1"/>
</dbReference>
<keyword evidence="3" id="KW-1185">Reference proteome</keyword>
<gene>
    <name evidence="2" type="ORF">S101395_02127</name>
</gene>
<keyword evidence="1" id="KW-0732">Signal</keyword>
<organism evidence="2 3">
    <name type="scientific">Bacillus sonorensis</name>
    <dbReference type="NCBI Taxonomy" id="119858"/>
    <lineage>
        <taxon>Bacteria</taxon>
        <taxon>Bacillati</taxon>
        <taxon>Bacillota</taxon>
        <taxon>Bacilli</taxon>
        <taxon>Bacillales</taxon>
        <taxon>Bacillaceae</taxon>
        <taxon>Bacillus</taxon>
    </lineage>
</organism>
<evidence type="ECO:0008006" key="4">
    <source>
        <dbReference type="Google" id="ProtNLM"/>
    </source>
</evidence>
<evidence type="ECO:0000256" key="1">
    <source>
        <dbReference type="SAM" id="SignalP"/>
    </source>
</evidence>
<evidence type="ECO:0000313" key="2">
    <source>
        <dbReference type="EMBL" id="ASB88635.1"/>
    </source>
</evidence>
<feature type="chain" id="PRO_5046294998" description="DUF1002 domain-containing protein" evidence="1">
    <location>
        <begin position="24"/>
        <end position="298"/>
    </location>
</feature>
<protein>
    <recommendedName>
        <fullName evidence="4">DUF1002 domain-containing protein</fullName>
    </recommendedName>
</protein>
<dbReference type="InterPro" id="IPR009343">
    <property type="entry name" value="DUF1002"/>
</dbReference>
<name>A0ABM6LH40_9BACI</name>
<dbReference type="Proteomes" id="UP000196877">
    <property type="component" value="Chromosome"/>
</dbReference>
<reference evidence="2 3" key="1">
    <citation type="submission" date="2017-06" db="EMBL/GenBank/DDBJ databases">
        <title>Genome sequence of Bacillus sonorensis strain SRCM101395.</title>
        <authorList>
            <person name="Cho S.H."/>
        </authorList>
    </citation>
    <scope>NUCLEOTIDE SEQUENCE [LARGE SCALE GENOMIC DNA]</scope>
    <source>
        <strain evidence="2 3">SRCM101395</strain>
    </source>
</reference>
<sequence length="298" mass="32074">MKKSILGICTALFLLIMPQISYADSAEGDVIITLGKDLSAQDRQKVLNEMNAPENATIIEVTNAEEHKYLGNYISKADIGTRAISSSSITIAKKGSGLEVKTNNISKITDEMYLNALMTAGVKDAKVYVTAPFEVSGTAALTGLMKAYETSSDQKISDDVKKVANEELVTTSKLGEKIGNDNASALMAKVKEDIAKNGVPQSQEELGKKIDQAASDLGVTLTDDQKNSLLSLFNNMKDINIDWGQVGDQLDKAKDKITNFINSDEGKNFIQKLIDFFVSIWNAIVSVFTGGGASESNG</sequence>
<dbReference type="EMBL" id="CP021920">
    <property type="protein sequence ID" value="ASB88635.1"/>
    <property type="molecule type" value="Genomic_DNA"/>
</dbReference>